<dbReference type="Pfam" id="PF00172">
    <property type="entry name" value="Zn_clus"/>
    <property type="match status" value="1"/>
</dbReference>
<dbReference type="PROSITE" id="PS50048">
    <property type="entry name" value="ZN2_CY6_FUNGAL_2"/>
    <property type="match status" value="1"/>
</dbReference>
<dbReference type="GO" id="GO:0000981">
    <property type="term" value="F:DNA-binding transcription factor activity, RNA polymerase II-specific"/>
    <property type="evidence" value="ECO:0007669"/>
    <property type="project" value="InterPro"/>
</dbReference>
<feature type="domain" description="Zn(2)-C6 fungal-type" evidence="2">
    <location>
        <begin position="42"/>
        <end position="63"/>
    </location>
</feature>
<dbReference type="GO" id="GO:0008270">
    <property type="term" value="F:zinc ion binding"/>
    <property type="evidence" value="ECO:0007669"/>
    <property type="project" value="InterPro"/>
</dbReference>
<name>A0A7S2U9D1_9STRA</name>
<evidence type="ECO:0000313" key="3">
    <source>
        <dbReference type="EMBL" id="CAD9812723.1"/>
    </source>
</evidence>
<feature type="compositionally biased region" description="Polar residues" evidence="1">
    <location>
        <begin position="107"/>
        <end position="118"/>
    </location>
</feature>
<dbReference type="AlphaFoldDB" id="A0A7S2U9D1"/>
<protein>
    <recommendedName>
        <fullName evidence="2">Zn(2)-C6 fungal-type domain-containing protein</fullName>
    </recommendedName>
</protein>
<accession>A0A7S2U9D1</accession>
<proteinExistence type="predicted"/>
<feature type="region of interest" description="Disordered" evidence="1">
    <location>
        <begin position="441"/>
        <end position="463"/>
    </location>
</feature>
<evidence type="ECO:0000259" key="2">
    <source>
        <dbReference type="PROSITE" id="PS50048"/>
    </source>
</evidence>
<dbReference type="EMBL" id="HBHQ01006767">
    <property type="protein sequence ID" value="CAD9812723.1"/>
    <property type="molecule type" value="Transcribed_RNA"/>
</dbReference>
<evidence type="ECO:0000256" key="1">
    <source>
        <dbReference type="SAM" id="MobiDB-lite"/>
    </source>
</evidence>
<dbReference type="CDD" id="cd00067">
    <property type="entry name" value="GAL4"/>
    <property type="match status" value="1"/>
</dbReference>
<dbReference type="InterPro" id="IPR001138">
    <property type="entry name" value="Zn2Cys6_DnaBD"/>
</dbReference>
<dbReference type="SUPFAM" id="SSF57701">
    <property type="entry name" value="Zn2/Cys6 DNA-binding domain"/>
    <property type="match status" value="1"/>
</dbReference>
<sequence length="777" mass="84551">MAPGVQATTAPTMRLSPEQLDQNGTVAIVTSGETSIATLCASCDLCRSRKTKCDGAFPCSTCVGRYKKKHHLNESSGLEGVPLSDFNCVYSPAKRRGPVPRRVAQPRASNEIGQPHSATIRGTMNAGDSLMLDQLGSFVTGKGQQQSWEGLLTSVTPEHQELLLQQEQQHSIPFHGVSLEQSGRAQNQSPNDGSSMASQYPPAMHFDAIDSNYVNADQGPASQRPRKLMDVVGSGMNSGEQKGFKGTRLPKAVALHLPLIEKGNLDGKRLRAYFCLSVDDLFRLPPIPTEEEYCARLPVPINPALLPSFEVAALRAGRFAEIALGALASDQTSLALELSNATVECLRDCVEQPVQESCMYDIARAYILLGIFRSFRGDMVRYFKYRRVCLMHLSHLDHVPGIEALLAAISFHDSWVYMIHNAVEDALPDIDEAIPPLLYSSRSSESSNSSTTTSHIVSNPSNKNWIQGPPQIFLNNEAPPLSRSLDALACAIRSCCDQANSKFGGMIKSAGVSDSSCGMGVTPTMVAVMANSDELCSRNMVQSALALLRQHQSSPSGLSKNRGHHLVVSCMDAFLGVGDETKPGGFSDSQIQSLIGVCNTIIEYPILLFQGGPTYHMVTNAAILLCHVLNGIYANRDKKGEDPQSAMQDALFEEISDCCIAVRKLLNAHGKKLPPHLRCHKIPRPSFSLINRRNEQTDDSLFIDLGETLMCQCIGCQGFVLMACSPCVAAERAIAASRMQGTRAVQEEENEDVSELYNEFDLSDDMLLEVLSRIISS</sequence>
<reference evidence="3" key="1">
    <citation type="submission" date="2021-01" db="EMBL/GenBank/DDBJ databases">
        <authorList>
            <person name="Corre E."/>
            <person name="Pelletier E."/>
            <person name="Niang G."/>
            <person name="Scheremetjew M."/>
            <person name="Finn R."/>
            <person name="Kale V."/>
            <person name="Holt S."/>
            <person name="Cochrane G."/>
            <person name="Meng A."/>
            <person name="Brown T."/>
            <person name="Cohen L."/>
        </authorList>
    </citation>
    <scope>NUCLEOTIDE SEQUENCE</scope>
    <source>
        <strain evidence="3">CCMP2084</strain>
    </source>
</reference>
<feature type="region of interest" description="Disordered" evidence="1">
    <location>
        <begin position="95"/>
        <end position="118"/>
    </location>
</feature>
<organism evidence="3">
    <name type="scientific">Attheya septentrionalis</name>
    <dbReference type="NCBI Taxonomy" id="420275"/>
    <lineage>
        <taxon>Eukaryota</taxon>
        <taxon>Sar</taxon>
        <taxon>Stramenopiles</taxon>
        <taxon>Ochrophyta</taxon>
        <taxon>Bacillariophyta</taxon>
        <taxon>Coscinodiscophyceae</taxon>
        <taxon>Chaetocerotophycidae</taxon>
        <taxon>Chaetocerotales</taxon>
        <taxon>Attheyaceae</taxon>
        <taxon>Attheya</taxon>
    </lineage>
</organism>
<gene>
    <name evidence="3" type="ORF">ASEP1449_LOCUS4548</name>
</gene>
<dbReference type="InterPro" id="IPR036864">
    <property type="entry name" value="Zn2-C6_fun-type_DNA-bd_sf"/>
</dbReference>
<dbReference type="Gene3D" id="4.10.240.10">
    <property type="entry name" value="Zn(2)-C6 fungal-type DNA-binding domain"/>
    <property type="match status" value="1"/>
</dbReference>
<feature type="compositionally biased region" description="Low complexity" evidence="1">
    <location>
        <begin position="441"/>
        <end position="454"/>
    </location>
</feature>